<evidence type="ECO:0000313" key="1">
    <source>
        <dbReference type="EMBL" id="ABM74672.1"/>
    </source>
</evidence>
<dbReference type="AlphaFoldDB" id="A2BZL2"/>
<organism evidence="1 2">
    <name type="scientific">Prochlorococcus marinus (strain NATL1A)</name>
    <dbReference type="NCBI Taxonomy" id="167555"/>
    <lineage>
        <taxon>Bacteria</taxon>
        <taxon>Bacillati</taxon>
        <taxon>Cyanobacteriota</taxon>
        <taxon>Cyanophyceae</taxon>
        <taxon>Synechococcales</taxon>
        <taxon>Prochlorococcaceae</taxon>
        <taxon>Prochlorococcus</taxon>
    </lineage>
</organism>
<dbReference type="HOGENOM" id="CLU_2317895_0_0_3"/>
<gene>
    <name evidence="1" type="ordered locus">NATL1_01081</name>
</gene>
<dbReference type="SUPFAM" id="SSF47794">
    <property type="entry name" value="Rad51 N-terminal domain-like"/>
    <property type="match status" value="1"/>
</dbReference>
<protein>
    <recommendedName>
        <fullName evidence="3">Helix-hairpin-helix domain-containing protein</fullName>
    </recommendedName>
</protein>
<dbReference type="GO" id="GO:0000166">
    <property type="term" value="F:nucleotide binding"/>
    <property type="evidence" value="ECO:0007669"/>
    <property type="project" value="InterPro"/>
</dbReference>
<evidence type="ECO:0000313" key="2">
    <source>
        <dbReference type="Proteomes" id="UP000002592"/>
    </source>
</evidence>
<proteinExistence type="predicted"/>
<evidence type="ECO:0008006" key="3">
    <source>
        <dbReference type="Google" id="ProtNLM"/>
    </source>
</evidence>
<dbReference type="InterPro" id="IPR010995">
    <property type="entry name" value="DNA_repair_Rad51/TF_NusA_a-hlx"/>
</dbReference>
<reference evidence="2" key="1">
    <citation type="journal article" date="2007" name="PLoS Genet.">
        <title>Patterns and implications of gene gain and loss in the evolution of Prochlorococcus.</title>
        <authorList>
            <person name="Kettler G.C."/>
            <person name="Martiny A.C."/>
            <person name="Huang K."/>
            <person name="Zucker J."/>
            <person name="Coleman M.L."/>
            <person name="Rodrigue S."/>
            <person name="Chen F."/>
            <person name="Lapidus A."/>
            <person name="Ferriera S."/>
            <person name="Johnson J."/>
            <person name="Steglich C."/>
            <person name="Church G.M."/>
            <person name="Richardson P."/>
            <person name="Chisholm S.W."/>
        </authorList>
    </citation>
    <scope>NUCLEOTIDE SEQUENCE [LARGE SCALE GENOMIC DNA]</scope>
    <source>
        <strain evidence="2">NATL1A</strain>
    </source>
</reference>
<dbReference type="eggNOG" id="ENOG5030Q30">
    <property type="taxonomic scope" value="Bacteria"/>
</dbReference>
<dbReference type="KEGG" id="pme:NATL1_01081"/>
<dbReference type="Proteomes" id="UP000002592">
    <property type="component" value="Chromosome"/>
</dbReference>
<dbReference type="EMBL" id="CP000553">
    <property type="protein sequence ID" value="ABM74672.1"/>
    <property type="molecule type" value="Genomic_DNA"/>
</dbReference>
<name>A2BZL2_PROM1</name>
<dbReference type="Gene3D" id="1.10.150.20">
    <property type="entry name" value="5' to 3' exonuclease, C-terminal subdomain"/>
    <property type="match status" value="1"/>
</dbReference>
<sequence length="117" mass="13336">MIIQSSKENIYTCKKFFLMHINNMISKKMLIKKILLNTKRNLFNVLSIFKQQKGELSDRCENLTSIPGIGTKNCNNFYEAGYMTPESIISASDEELLTIPGVGISFVKKLRKTLGRI</sequence>
<accession>A2BZL2</accession>
<dbReference type="Pfam" id="PF14520">
    <property type="entry name" value="HHH_5"/>
    <property type="match status" value="1"/>
</dbReference>